<protein>
    <submittedName>
        <fullName evidence="2">Uncharacterized protein</fullName>
    </submittedName>
</protein>
<keyword evidence="3" id="KW-1185">Reference proteome</keyword>
<proteinExistence type="predicted"/>
<dbReference type="NCBIfam" id="NF040572">
    <property type="entry name" value="heme_bind_FMP"/>
    <property type="match status" value="1"/>
</dbReference>
<dbReference type="Proteomes" id="UP000091967">
    <property type="component" value="Unassembled WGS sequence"/>
</dbReference>
<feature type="region of interest" description="Disordered" evidence="1">
    <location>
        <begin position="53"/>
        <end position="72"/>
    </location>
</feature>
<dbReference type="EMBL" id="LYXU01000001">
    <property type="protein sequence ID" value="OBS26166.1"/>
    <property type="molecule type" value="Genomic_DNA"/>
</dbReference>
<organism evidence="2 3">
    <name type="scientific">Fusarium poae</name>
    <dbReference type="NCBI Taxonomy" id="36050"/>
    <lineage>
        <taxon>Eukaryota</taxon>
        <taxon>Fungi</taxon>
        <taxon>Dikarya</taxon>
        <taxon>Ascomycota</taxon>
        <taxon>Pezizomycotina</taxon>
        <taxon>Sordariomycetes</taxon>
        <taxon>Hypocreomycetidae</taxon>
        <taxon>Hypocreales</taxon>
        <taxon>Nectriaceae</taxon>
        <taxon>Fusarium</taxon>
    </lineage>
</organism>
<comment type="caution">
    <text evidence="2">The sequence shown here is derived from an EMBL/GenBank/DDBJ whole genome shotgun (WGS) entry which is preliminary data.</text>
</comment>
<evidence type="ECO:0000313" key="3">
    <source>
        <dbReference type="Proteomes" id="UP000091967"/>
    </source>
</evidence>
<evidence type="ECO:0000313" key="2">
    <source>
        <dbReference type="EMBL" id="OBS26166.1"/>
    </source>
</evidence>
<feature type="compositionally biased region" description="Polar residues" evidence="1">
    <location>
        <begin position="53"/>
        <end position="65"/>
    </location>
</feature>
<evidence type="ECO:0000256" key="1">
    <source>
        <dbReference type="SAM" id="MobiDB-lite"/>
    </source>
</evidence>
<dbReference type="AlphaFoldDB" id="A0A1B8B0F6"/>
<gene>
    <name evidence="2" type="ORF">FPOA_00108</name>
</gene>
<reference evidence="2 3" key="1">
    <citation type="submission" date="2016-06" db="EMBL/GenBank/DDBJ databases">
        <title>Living apart together: crosstalk between the core and supernumerary genomes in a fungal plant pathogen.</title>
        <authorList>
            <person name="Vanheule A."/>
            <person name="Audenaert K."/>
            <person name="Warris S."/>
            <person name="Van De Geest H."/>
            <person name="Schijlen E."/>
            <person name="Hofte M."/>
            <person name="De Saeger S."/>
            <person name="Haesaert G."/>
            <person name="Waalwijk C."/>
            <person name="Van Der Lee T."/>
        </authorList>
    </citation>
    <scope>NUCLEOTIDE SEQUENCE [LARGE SCALE GENOMIC DNA]</scope>
    <source>
        <strain evidence="2 3">2516</strain>
    </source>
</reference>
<dbReference type="OMA" id="CRMGSIP"/>
<accession>A0A1B8B0F6</accession>
<name>A0A1B8B0F6_FUSPO</name>
<dbReference type="InterPro" id="IPR047975">
    <property type="entry name" value="Heme_bind_FMP"/>
</dbReference>
<sequence length="453" mass="48568">MSPPTEPLAPVAPSVSIDIPKEYNFGPTVLQPPLKPLAKLANRGFEVESLVNTVDTSGPSHSNSKGPPPPPLDALETFKGCFRGFGFNTIFRPGSRRTPTIFDKEPTDTNDDNVLQLNLTSETQTFGNSLGDIPNRGLFDQADINLTGFPYTQTIIDAMPPTEGDNAEPPIIHFEPGLWMRVPKVEHMPELSASFCRMGSIPHGTTINAQGFSSSITSQGAPDIPSIDITPILIPTQGGIAITGADRVRFNSQTAEDTASRRLPQDLSPFVANGTITQDILNNPNTILVDANRGKTIIENTMFIVSTKAPPHAFGGGTSNIGFNVGADGGQGAASNQNNSGNANAMDVIAQYWVSQVRAEVKLDPSMKVGQKVSPAALHQRDTVPEFFLDEGITIPSSPTTVTVVYPQIQYSQLVYLDFNGLKWPHVTVATLAPIVQNEKPTLSSVIEKKSSA</sequence>